<dbReference type="InterPro" id="IPR015424">
    <property type="entry name" value="PyrdxlP-dep_Trfase"/>
</dbReference>
<evidence type="ECO:0000256" key="1">
    <source>
        <dbReference type="ARBA" id="ARBA00005384"/>
    </source>
</evidence>
<dbReference type="CDD" id="cd00609">
    <property type="entry name" value="AAT_like"/>
    <property type="match status" value="1"/>
</dbReference>
<keyword evidence="8" id="KW-1185">Reference proteome</keyword>
<dbReference type="InterPro" id="IPR015421">
    <property type="entry name" value="PyrdxlP-dep_Trfase_major"/>
</dbReference>
<evidence type="ECO:0000256" key="2">
    <source>
        <dbReference type="ARBA" id="ARBA00022898"/>
    </source>
</evidence>
<dbReference type="Proteomes" id="UP001165308">
    <property type="component" value="Unassembled WGS sequence"/>
</dbReference>
<dbReference type="SUPFAM" id="SSF53383">
    <property type="entry name" value="PLP-dependent transferases"/>
    <property type="match status" value="1"/>
</dbReference>
<dbReference type="InterPro" id="IPR000524">
    <property type="entry name" value="Tscrpt_reg_HTH_GntR"/>
</dbReference>
<comment type="similarity">
    <text evidence="1">In the C-terminal section; belongs to the class-I pyridoxal-phosphate-dependent aminotransferase family.</text>
</comment>
<feature type="domain" description="HTH gntR-type" evidence="6">
    <location>
        <begin position="13"/>
        <end position="81"/>
    </location>
</feature>
<dbReference type="InterPro" id="IPR036388">
    <property type="entry name" value="WH-like_DNA-bd_sf"/>
</dbReference>
<dbReference type="GO" id="GO:0008483">
    <property type="term" value="F:transaminase activity"/>
    <property type="evidence" value="ECO:0007669"/>
    <property type="project" value="UniProtKB-KW"/>
</dbReference>
<proteinExistence type="inferred from homology"/>
<dbReference type="CDD" id="cd07377">
    <property type="entry name" value="WHTH_GntR"/>
    <property type="match status" value="1"/>
</dbReference>
<dbReference type="Gene3D" id="1.10.10.10">
    <property type="entry name" value="Winged helix-like DNA-binding domain superfamily/Winged helix DNA-binding domain"/>
    <property type="match status" value="1"/>
</dbReference>
<dbReference type="SMART" id="SM00345">
    <property type="entry name" value="HTH_GNTR"/>
    <property type="match status" value="1"/>
</dbReference>
<keyword evidence="4" id="KW-0238">DNA-binding</keyword>
<protein>
    <submittedName>
        <fullName evidence="7">PLP-dependent aminotransferase family protein</fullName>
    </submittedName>
</protein>
<evidence type="ECO:0000259" key="6">
    <source>
        <dbReference type="PROSITE" id="PS50949"/>
    </source>
</evidence>
<keyword evidence="5" id="KW-0804">Transcription</keyword>
<comment type="caution">
    <text evidence="7">The sequence shown here is derived from an EMBL/GenBank/DDBJ whole genome shotgun (WGS) entry which is preliminary data.</text>
</comment>
<dbReference type="RefSeq" id="WP_250080637.1">
    <property type="nucleotide sequence ID" value="NZ_JAMJPJ010000007.1"/>
</dbReference>
<keyword evidence="7" id="KW-0032">Aminotransferase</keyword>
<dbReference type="InterPro" id="IPR004839">
    <property type="entry name" value="Aminotransferase_I/II_large"/>
</dbReference>
<evidence type="ECO:0000256" key="5">
    <source>
        <dbReference type="ARBA" id="ARBA00023163"/>
    </source>
</evidence>
<dbReference type="Gene3D" id="3.40.640.10">
    <property type="entry name" value="Type I PLP-dependent aspartate aminotransferase-like (Major domain)"/>
    <property type="match status" value="1"/>
</dbReference>
<keyword evidence="7" id="KW-0808">Transferase</keyword>
<dbReference type="InterPro" id="IPR036390">
    <property type="entry name" value="WH_DNA-bd_sf"/>
</dbReference>
<organism evidence="7 8">
    <name type="scientific">Halomonas llamarensis</name>
    <dbReference type="NCBI Taxonomy" id="2945104"/>
    <lineage>
        <taxon>Bacteria</taxon>
        <taxon>Pseudomonadati</taxon>
        <taxon>Pseudomonadota</taxon>
        <taxon>Gammaproteobacteria</taxon>
        <taxon>Oceanospirillales</taxon>
        <taxon>Halomonadaceae</taxon>
        <taxon>Halomonas</taxon>
    </lineage>
</organism>
<gene>
    <name evidence="7" type="ORF">M8006_06385</name>
</gene>
<dbReference type="PROSITE" id="PS50949">
    <property type="entry name" value="HTH_GNTR"/>
    <property type="match status" value="1"/>
</dbReference>
<reference evidence="7" key="1">
    <citation type="submission" date="2022-05" db="EMBL/GenBank/DDBJ databases">
        <title>Halomonas geminus sp. nov. and Halomonas llamarensis sp. nov. isolated from high-altitude salars of the Atacama Desert.</title>
        <authorList>
            <person name="Hintersatz C."/>
            <person name="Rojas L.A."/>
            <person name="Wei T.-S."/>
            <person name="Kutschke S."/>
            <person name="Lehmann F."/>
            <person name="Jain R."/>
            <person name="Pollmann K."/>
        </authorList>
    </citation>
    <scope>NUCLEOTIDE SEQUENCE</scope>
    <source>
        <strain evidence="7">ATCHA</strain>
    </source>
</reference>
<evidence type="ECO:0000313" key="8">
    <source>
        <dbReference type="Proteomes" id="UP001165308"/>
    </source>
</evidence>
<dbReference type="Pfam" id="PF00155">
    <property type="entry name" value="Aminotran_1_2"/>
    <property type="match status" value="1"/>
</dbReference>
<sequence>MTIWVPKLEAYSGPRYRAIAAAIGDAVNAATLQPGEKLPPQRRLADALGVTIGTVTRGYAEAERHGWVAARVGSGTYVTDRHDTTTFQMSHVETENDDAHIDLSLSLPPPHPLRQQGLASALAAVGQSQEALNRGVSYQSAQGSTAQRQVFSEWLATQGFDLLADELLLTQGGQHGVQLSLQGLLRPGELVAADALTYPGLMSAARQSHLKLVGIPFDDDGMCVESLKAQCERQPPRLLYLTPDQNNPTGVTLSLERREAIVALAREYDVWLLEDAVQYLPADERLTPLYHLAPERTLFVFSTAKVLAGGLRIGVLRVPQALLERLTQALRAQNWMVPPLLVDVACHWVAQASAREVLAWQNEELKARQALAADILAGVTLQARKGGSNLWLMLPEGFRAVAFSEQLKSHGVLVTSAEPFCVGNAVAPQAVRLCLGAAQDRDTLRRALLILRGCLQAGPVVSPTL</sequence>
<evidence type="ECO:0000256" key="4">
    <source>
        <dbReference type="ARBA" id="ARBA00023125"/>
    </source>
</evidence>
<evidence type="ECO:0000256" key="3">
    <source>
        <dbReference type="ARBA" id="ARBA00023015"/>
    </source>
</evidence>
<accession>A0ABT0SP93</accession>
<dbReference type="InterPro" id="IPR051446">
    <property type="entry name" value="HTH_trans_reg/aminotransferase"/>
</dbReference>
<name>A0ABT0SP93_9GAMM</name>
<dbReference type="SUPFAM" id="SSF46785">
    <property type="entry name" value="Winged helix' DNA-binding domain"/>
    <property type="match status" value="1"/>
</dbReference>
<dbReference type="PANTHER" id="PTHR46577">
    <property type="entry name" value="HTH-TYPE TRANSCRIPTIONAL REGULATORY PROTEIN GABR"/>
    <property type="match status" value="1"/>
</dbReference>
<dbReference type="Pfam" id="PF00392">
    <property type="entry name" value="GntR"/>
    <property type="match status" value="1"/>
</dbReference>
<dbReference type="PANTHER" id="PTHR46577:SF1">
    <property type="entry name" value="HTH-TYPE TRANSCRIPTIONAL REGULATORY PROTEIN GABR"/>
    <property type="match status" value="1"/>
</dbReference>
<evidence type="ECO:0000313" key="7">
    <source>
        <dbReference type="EMBL" id="MCL7929620.1"/>
    </source>
</evidence>
<dbReference type="InterPro" id="IPR015422">
    <property type="entry name" value="PyrdxlP-dep_Trfase_small"/>
</dbReference>
<keyword evidence="2" id="KW-0663">Pyridoxal phosphate</keyword>
<keyword evidence="3" id="KW-0805">Transcription regulation</keyword>
<dbReference type="EMBL" id="JAMJPJ010000007">
    <property type="protein sequence ID" value="MCL7929620.1"/>
    <property type="molecule type" value="Genomic_DNA"/>
</dbReference>
<dbReference type="Gene3D" id="3.90.1150.10">
    <property type="entry name" value="Aspartate Aminotransferase, domain 1"/>
    <property type="match status" value="1"/>
</dbReference>